<sequence>MMGHADKNAAEKPPTKIVGDHWSFSRLAKTESLNSALLVYFK</sequence>
<evidence type="ECO:0000313" key="1">
    <source>
        <dbReference type="EMBL" id="RXH56155.1"/>
    </source>
</evidence>
<dbReference type="Proteomes" id="UP000289437">
    <property type="component" value="Unassembled WGS sequence"/>
</dbReference>
<proteinExistence type="predicted"/>
<keyword evidence="2" id="KW-1185">Reference proteome</keyword>
<evidence type="ECO:0000313" key="2">
    <source>
        <dbReference type="Proteomes" id="UP000289437"/>
    </source>
</evidence>
<comment type="caution">
    <text evidence="1">The sequence shown here is derived from an EMBL/GenBank/DDBJ whole genome shotgun (WGS) entry which is preliminary data.</text>
</comment>
<dbReference type="AlphaFoldDB" id="A0A4Q0SY98"/>
<name>A0A4Q0SY98_9BACT</name>
<organism evidence="1 2">
    <name type="scientific">Granulicella sibirica</name>
    <dbReference type="NCBI Taxonomy" id="2479048"/>
    <lineage>
        <taxon>Bacteria</taxon>
        <taxon>Pseudomonadati</taxon>
        <taxon>Acidobacteriota</taxon>
        <taxon>Terriglobia</taxon>
        <taxon>Terriglobales</taxon>
        <taxon>Acidobacteriaceae</taxon>
        <taxon>Granulicella</taxon>
    </lineage>
</organism>
<accession>A0A4Q0SY98</accession>
<dbReference type="EMBL" id="RDSM01000002">
    <property type="protein sequence ID" value="RXH56155.1"/>
    <property type="molecule type" value="Genomic_DNA"/>
</dbReference>
<reference evidence="2" key="2">
    <citation type="submission" date="2019-02" db="EMBL/GenBank/DDBJ databases">
        <title>Granulicella sibirica sp. nov., a psychrotolerant acidobacterium isolated from an organic soil layer in forested tundra, West Siberia.</title>
        <authorList>
            <person name="Oshkin I.Y."/>
            <person name="Kulichevskaya I.S."/>
            <person name="Rijpstra W.I.C."/>
            <person name="Sinninghe Damste J.S."/>
            <person name="Rakitin A.L."/>
            <person name="Ravin N.V."/>
            <person name="Dedysh S.N."/>
        </authorList>
    </citation>
    <scope>NUCLEOTIDE SEQUENCE [LARGE SCALE GENOMIC DNA]</scope>
    <source>
        <strain evidence="2">AF10</strain>
    </source>
</reference>
<protein>
    <submittedName>
        <fullName evidence="1">Uncharacterized protein</fullName>
    </submittedName>
</protein>
<gene>
    <name evidence="1" type="ORF">GRAN_3012</name>
</gene>
<reference evidence="1 2" key="1">
    <citation type="submission" date="2018-11" db="EMBL/GenBank/DDBJ databases">
        <authorList>
            <person name="Mardanov A.V."/>
            <person name="Ravin N.V."/>
            <person name="Dedysh S.N."/>
        </authorList>
    </citation>
    <scope>NUCLEOTIDE SEQUENCE [LARGE SCALE GENOMIC DNA]</scope>
    <source>
        <strain evidence="1 2">AF10</strain>
    </source>
</reference>